<dbReference type="Gene3D" id="3.40.50.2300">
    <property type="match status" value="1"/>
</dbReference>
<feature type="domain" description="Response regulatory" evidence="7">
    <location>
        <begin position="4"/>
        <end position="118"/>
    </location>
</feature>
<name>A0A7C3Z9W2_9BACT</name>
<evidence type="ECO:0000256" key="1">
    <source>
        <dbReference type="ARBA" id="ARBA00022553"/>
    </source>
</evidence>
<keyword evidence="1 6" id="KW-0597">Phosphoprotein</keyword>
<dbReference type="InterPro" id="IPR039420">
    <property type="entry name" value="WalR-like"/>
</dbReference>
<protein>
    <submittedName>
        <fullName evidence="8">Response regulator</fullName>
    </submittedName>
</protein>
<evidence type="ECO:0000256" key="5">
    <source>
        <dbReference type="ARBA" id="ARBA00023163"/>
    </source>
</evidence>
<dbReference type="InterPro" id="IPR011006">
    <property type="entry name" value="CheY-like_superfamily"/>
</dbReference>
<organism evidence="8">
    <name type="scientific">Desulfobacca acetoxidans</name>
    <dbReference type="NCBI Taxonomy" id="60893"/>
    <lineage>
        <taxon>Bacteria</taxon>
        <taxon>Pseudomonadati</taxon>
        <taxon>Thermodesulfobacteriota</taxon>
        <taxon>Desulfobaccia</taxon>
        <taxon>Desulfobaccales</taxon>
        <taxon>Desulfobaccaceae</taxon>
        <taxon>Desulfobacca</taxon>
    </lineage>
</organism>
<keyword evidence="4" id="KW-0238">DNA-binding</keyword>
<evidence type="ECO:0000256" key="4">
    <source>
        <dbReference type="ARBA" id="ARBA00023125"/>
    </source>
</evidence>
<dbReference type="PANTHER" id="PTHR48111:SF40">
    <property type="entry name" value="PHOSPHATE REGULON TRANSCRIPTIONAL REGULATORY PROTEIN PHOB"/>
    <property type="match status" value="1"/>
</dbReference>
<dbReference type="GO" id="GO:0005829">
    <property type="term" value="C:cytosol"/>
    <property type="evidence" value="ECO:0007669"/>
    <property type="project" value="TreeGrafter"/>
</dbReference>
<dbReference type="AlphaFoldDB" id="A0A7C3Z9W2"/>
<feature type="modified residue" description="4-aspartylphosphate" evidence="6">
    <location>
        <position position="53"/>
    </location>
</feature>
<keyword evidence="2" id="KW-0902">Two-component regulatory system</keyword>
<dbReference type="GO" id="GO:0006355">
    <property type="term" value="P:regulation of DNA-templated transcription"/>
    <property type="evidence" value="ECO:0007669"/>
    <property type="project" value="TreeGrafter"/>
</dbReference>
<dbReference type="GO" id="GO:0000156">
    <property type="term" value="F:phosphorelay response regulator activity"/>
    <property type="evidence" value="ECO:0007669"/>
    <property type="project" value="TreeGrafter"/>
</dbReference>
<evidence type="ECO:0000256" key="6">
    <source>
        <dbReference type="PROSITE-ProRule" id="PRU00169"/>
    </source>
</evidence>
<dbReference type="EMBL" id="DTMF01000008">
    <property type="protein sequence ID" value="HGF32811.1"/>
    <property type="molecule type" value="Genomic_DNA"/>
</dbReference>
<keyword evidence="3" id="KW-0805">Transcription regulation</keyword>
<evidence type="ECO:0000256" key="3">
    <source>
        <dbReference type="ARBA" id="ARBA00023015"/>
    </source>
</evidence>
<proteinExistence type="predicted"/>
<sequence>MKIKVLLVDDEAQFVETLAQRLETRGFVVDTALSGDRCLAILKDKDMDVVVLDVQMPGRSGIDTLKEIKKLRPLTEVIMLTGHATVETAIEGMKLGAFDYLLKPTDIDDLVAKINKAHARKAEHEERILQATISRITQKSGW</sequence>
<gene>
    <name evidence="8" type="ORF">ENW96_00275</name>
</gene>
<accession>A0A7C3Z9W2</accession>
<dbReference type="GO" id="GO:0032993">
    <property type="term" value="C:protein-DNA complex"/>
    <property type="evidence" value="ECO:0007669"/>
    <property type="project" value="TreeGrafter"/>
</dbReference>
<dbReference type="SUPFAM" id="SSF52172">
    <property type="entry name" value="CheY-like"/>
    <property type="match status" value="1"/>
</dbReference>
<dbReference type="GO" id="GO:0000976">
    <property type="term" value="F:transcription cis-regulatory region binding"/>
    <property type="evidence" value="ECO:0007669"/>
    <property type="project" value="TreeGrafter"/>
</dbReference>
<dbReference type="Pfam" id="PF00072">
    <property type="entry name" value="Response_reg"/>
    <property type="match status" value="1"/>
</dbReference>
<dbReference type="SMART" id="SM00448">
    <property type="entry name" value="REC"/>
    <property type="match status" value="1"/>
</dbReference>
<evidence type="ECO:0000313" key="8">
    <source>
        <dbReference type="EMBL" id="HGF32811.1"/>
    </source>
</evidence>
<dbReference type="PROSITE" id="PS50110">
    <property type="entry name" value="RESPONSE_REGULATORY"/>
    <property type="match status" value="1"/>
</dbReference>
<evidence type="ECO:0000259" key="7">
    <source>
        <dbReference type="PROSITE" id="PS50110"/>
    </source>
</evidence>
<evidence type="ECO:0000256" key="2">
    <source>
        <dbReference type="ARBA" id="ARBA00023012"/>
    </source>
</evidence>
<dbReference type="InterPro" id="IPR001789">
    <property type="entry name" value="Sig_transdc_resp-reg_receiver"/>
</dbReference>
<dbReference type="FunFam" id="3.40.50.2300:FF:000018">
    <property type="entry name" value="DNA-binding transcriptional regulator NtrC"/>
    <property type="match status" value="1"/>
</dbReference>
<dbReference type="PANTHER" id="PTHR48111">
    <property type="entry name" value="REGULATOR OF RPOS"/>
    <property type="match status" value="1"/>
</dbReference>
<keyword evidence="5" id="KW-0804">Transcription</keyword>
<comment type="caution">
    <text evidence="8">The sequence shown here is derived from an EMBL/GenBank/DDBJ whole genome shotgun (WGS) entry which is preliminary data.</text>
</comment>
<reference evidence="8" key="1">
    <citation type="journal article" date="2020" name="mSystems">
        <title>Genome- and Community-Level Interaction Insights into Carbon Utilization and Element Cycling Functions of Hydrothermarchaeota in Hydrothermal Sediment.</title>
        <authorList>
            <person name="Zhou Z."/>
            <person name="Liu Y."/>
            <person name="Xu W."/>
            <person name="Pan J."/>
            <person name="Luo Z.H."/>
            <person name="Li M."/>
        </authorList>
    </citation>
    <scope>NUCLEOTIDE SEQUENCE [LARGE SCALE GENOMIC DNA]</scope>
    <source>
        <strain evidence="8">SpSt-897</strain>
    </source>
</reference>